<dbReference type="AlphaFoldDB" id="A0A1V9WY38"/>
<dbReference type="Proteomes" id="UP000192247">
    <property type="component" value="Unassembled WGS sequence"/>
</dbReference>
<feature type="region of interest" description="Disordered" evidence="8">
    <location>
        <begin position="1"/>
        <end position="133"/>
    </location>
</feature>
<feature type="domain" description="LITAF" evidence="9">
    <location>
        <begin position="178"/>
        <end position="261"/>
    </location>
</feature>
<name>A0A1V9WY38_9ACAR</name>
<comment type="similarity">
    <text evidence="4">Belongs to the CDIP1/LITAF family.</text>
</comment>
<dbReference type="EMBL" id="MNPL01033479">
    <property type="protein sequence ID" value="OQR66170.1"/>
    <property type="molecule type" value="Genomic_DNA"/>
</dbReference>
<organism evidence="10 11">
    <name type="scientific">Tropilaelaps mercedesae</name>
    <dbReference type="NCBI Taxonomy" id="418985"/>
    <lineage>
        <taxon>Eukaryota</taxon>
        <taxon>Metazoa</taxon>
        <taxon>Ecdysozoa</taxon>
        <taxon>Arthropoda</taxon>
        <taxon>Chelicerata</taxon>
        <taxon>Arachnida</taxon>
        <taxon>Acari</taxon>
        <taxon>Parasitiformes</taxon>
        <taxon>Mesostigmata</taxon>
        <taxon>Gamasina</taxon>
        <taxon>Dermanyssoidea</taxon>
        <taxon>Laelapidae</taxon>
        <taxon>Tropilaelaps</taxon>
    </lineage>
</organism>
<evidence type="ECO:0000313" key="11">
    <source>
        <dbReference type="Proteomes" id="UP000192247"/>
    </source>
</evidence>
<accession>A0A1V9WY38</accession>
<dbReference type="OrthoDB" id="6512870at2759"/>
<evidence type="ECO:0000256" key="6">
    <source>
        <dbReference type="ARBA" id="ARBA00022833"/>
    </source>
</evidence>
<evidence type="ECO:0000256" key="7">
    <source>
        <dbReference type="ARBA" id="ARBA00023136"/>
    </source>
</evidence>
<dbReference type="PROSITE" id="PS51837">
    <property type="entry name" value="LITAF"/>
    <property type="match status" value="1"/>
</dbReference>
<dbReference type="PANTHER" id="PTHR23292:SF6">
    <property type="entry name" value="FI16602P1-RELATED"/>
    <property type="match status" value="1"/>
</dbReference>
<evidence type="ECO:0000256" key="1">
    <source>
        <dbReference type="ARBA" id="ARBA00004414"/>
    </source>
</evidence>
<evidence type="ECO:0000313" key="10">
    <source>
        <dbReference type="EMBL" id="OQR66170.1"/>
    </source>
</evidence>
<dbReference type="STRING" id="418985.A0A1V9WY38"/>
<dbReference type="PANTHER" id="PTHR23292">
    <property type="entry name" value="LIPOPOLYSACCHARIDE-INDUCED TUMOR NECROSIS FACTOR-ALPHA FACTOR"/>
    <property type="match status" value="1"/>
</dbReference>
<evidence type="ECO:0000256" key="8">
    <source>
        <dbReference type="SAM" id="MobiDB-lite"/>
    </source>
</evidence>
<dbReference type="GO" id="GO:0005765">
    <property type="term" value="C:lysosomal membrane"/>
    <property type="evidence" value="ECO:0007669"/>
    <property type="project" value="UniProtKB-SubCell"/>
</dbReference>
<keyword evidence="6" id="KW-0862">Zinc</keyword>
<protein>
    <submittedName>
        <fullName evidence="10">Lipopolysaccharide-induced tumor necrosis factor-alpha factor-like</fullName>
    </submittedName>
</protein>
<evidence type="ECO:0000256" key="5">
    <source>
        <dbReference type="ARBA" id="ARBA00022723"/>
    </source>
</evidence>
<dbReference type="GO" id="GO:0008270">
    <property type="term" value="F:zinc ion binding"/>
    <property type="evidence" value="ECO:0007669"/>
    <property type="project" value="TreeGrafter"/>
</dbReference>
<comment type="subcellular location">
    <subcellularLocation>
        <location evidence="2">Endosome membrane</location>
        <topology evidence="2">Peripheral membrane protein</topology>
    </subcellularLocation>
    <subcellularLocation>
        <location evidence="1">Late endosome membrane</location>
    </subcellularLocation>
    <subcellularLocation>
        <location evidence="3">Lysosome membrane</location>
        <topology evidence="3">Peripheral membrane protein</topology>
        <orientation evidence="3">Cytoplasmic side</orientation>
    </subcellularLocation>
</comment>
<proteinExistence type="inferred from homology"/>
<keyword evidence="11" id="KW-1185">Reference proteome</keyword>
<dbReference type="Pfam" id="PF10601">
    <property type="entry name" value="zf-LITAF-like"/>
    <property type="match status" value="1"/>
</dbReference>
<dbReference type="FunCoup" id="A0A1V9WY38">
    <property type="interactions" value="51"/>
</dbReference>
<dbReference type="InParanoid" id="A0A1V9WY38"/>
<sequence length="262" mass="27543">MDKKPRSDKSAYQAHKAPYPLIPPVVASDPACPPRQLVTRNAGEKSSPTADAAIASEKPLCLPSLAIAPEKPLTTPGAAGTSQEPLPPLGAVSTPGKPPLSPDNPEKVPPSRDAAIEPEKVPPCAAKSPETLQSTPWETASVLETSMPAQQLLSPLCAVAPTKTGELGTCEGYTPGRGNLVPISSSVRFGDQPMNVICSNCHQRVTSVISYETGAFTYICAFGLALFVWCGCCLIPCCIDSCKDVHHICPSCKAQLGIFKRI</sequence>
<evidence type="ECO:0000256" key="2">
    <source>
        <dbReference type="ARBA" id="ARBA00004481"/>
    </source>
</evidence>
<gene>
    <name evidence="10" type="ORF">BIW11_02388</name>
</gene>
<dbReference type="SMART" id="SM00714">
    <property type="entry name" value="LITAF"/>
    <property type="match status" value="1"/>
</dbReference>
<dbReference type="InterPro" id="IPR037519">
    <property type="entry name" value="LITAF_fam"/>
</dbReference>
<keyword evidence="5" id="KW-0479">Metal-binding</keyword>
<evidence type="ECO:0000256" key="4">
    <source>
        <dbReference type="ARBA" id="ARBA00005975"/>
    </source>
</evidence>
<evidence type="ECO:0000259" key="9">
    <source>
        <dbReference type="PROSITE" id="PS51837"/>
    </source>
</evidence>
<reference evidence="10 11" key="1">
    <citation type="journal article" date="2017" name="Gigascience">
        <title>Draft genome of the honey bee ectoparasitic mite, Tropilaelaps mercedesae, is shaped by the parasitic life history.</title>
        <authorList>
            <person name="Dong X."/>
            <person name="Armstrong S.D."/>
            <person name="Xia D."/>
            <person name="Makepeace B.L."/>
            <person name="Darby A.C."/>
            <person name="Kadowaki T."/>
        </authorList>
    </citation>
    <scope>NUCLEOTIDE SEQUENCE [LARGE SCALE GENOMIC DNA]</scope>
    <source>
        <strain evidence="10">Wuxi-XJTLU</strain>
    </source>
</reference>
<evidence type="ECO:0000256" key="3">
    <source>
        <dbReference type="ARBA" id="ARBA00004630"/>
    </source>
</evidence>
<dbReference type="GO" id="GO:0031902">
    <property type="term" value="C:late endosome membrane"/>
    <property type="evidence" value="ECO:0007669"/>
    <property type="project" value="UniProtKB-SubCell"/>
</dbReference>
<keyword evidence="7" id="KW-0472">Membrane</keyword>
<feature type="compositionally biased region" description="Basic and acidic residues" evidence="8">
    <location>
        <begin position="104"/>
        <end position="120"/>
    </location>
</feature>
<comment type="caution">
    <text evidence="10">The sequence shown here is derived from an EMBL/GenBank/DDBJ whole genome shotgun (WGS) entry which is preliminary data.</text>
</comment>
<dbReference type="InterPro" id="IPR006629">
    <property type="entry name" value="LITAF"/>
</dbReference>